<dbReference type="Pfam" id="PF03401">
    <property type="entry name" value="TctC"/>
    <property type="match status" value="1"/>
</dbReference>
<sequence length="365" mass="38449">MNADRWDIGRAETARSPASVEGGLGEIRPHGCAAREQGILLDRRSLLAGAAGAVALLASSRGARAQAYPSRPVRVIVAGSAGSPPDTITRIVMQHLSERLGQQFYVDDIPTGAGNVGAAMAAKAPPDGYTVLAPTSSFMINPSLYAKLAYDPMRDFVPVTLVAVAPQLVAVHPDFPATTLAEFIAVVKANPGRYTYASPGTGTTGDLAAEMLRSAFKLDLVRVPFNGGAPATTSTLAGHTPIAFLSVPMSVSHIKNGKLRALAVTGTKRSPELPDVPTLAEAGAPGQESYFWQCIMLPAGAPKEIVDLLYREIAAILARPDVKERLAAIGFEPVGTPPDAFGRQLQAEIDRWAKVIQDAGIKRIE</sequence>
<proteinExistence type="inferred from homology"/>
<dbReference type="CDD" id="cd13578">
    <property type="entry name" value="PBP2_Bug27"/>
    <property type="match status" value="1"/>
</dbReference>
<feature type="compositionally biased region" description="Basic and acidic residues" evidence="2">
    <location>
        <begin position="1"/>
        <end position="13"/>
    </location>
</feature>
<dbReference type="RefSeq" id="WP_272779632.1">
    <property type="nucleotide sequence ID" value="NZ_JAQQLI010000052.1"/>
</dbReference>
<organism evidence="3 4">
    <name type="scientific">Rhodoplanes tepidamans</name>
    <name type="common">Rhodoplanes cryptolactis</name>
    <dbReference type="NCBI Taxonomy" id="200616"/>
    <lineage>
        <taxon>Bacteria</taxon>
        <taxon>Pseudomonadati</taxon>
        <taxon>Pseudomonadota</taxon>
        <taxon>Alphaproteobacteria</taxon>
        <taxon>Hyphomicrobiales</taxon>
        <taxon>Nitrobacteraceae</taxon>
        <taxon>Rhodoplanes</taxon>
    </lineage>
</organism>
<evidence type="ECO:0000313" key="4">
    <source>
        <dbReference type="Proteomes" id="UP001165652"/>
    </source>
</evidence>
<dbReference type="InterPro" id="IPR042100">
    <property type="entry name" value="Bug_dom1"/>
</dbReference>
<gene>
    <name evidence="3" type="ORF">PQJ73_24210</name>
</gene>
<accession>A0ABT5JGT1</accession>
<evidence type="ECO:0000256" key="2">
    <source>
        <dbReference type="SAM" id="MobiDB-lite"/>
    </source>
</evidence>
<dbReference type="Gene3D" id="3.40.190.150">
    <property type="entry name" value="Bordetella uptake gene, domain 1"/>
    <property type="match status" value="1"/>
</dbReference>
<reference evidence="3" key="1">
    <citation type="journal article" date="2023" name="Microbiol Resour">
        <title>Genome Sequences of Rhodoplanes serenus and Two Thermotolerant Strains, Rhodoplanes tepidamans and 'Rhodoplanes cryptolactis,' Further Refine the Genus.</title>
        <authorList>
            <person name="Rayyan A.A."/>
            <person name="Kyndt J.A."/>
        </authorList>
    </citation>
    <scope>NUCLEOTIDE SEQUENCE</scope>
    <source>
        <strain evidence="3">DSM 9987</strain>
    </source>
</reference>
<dbReference type="PANTHER" id="PTHR42928:SF5">
    <property type="entry name" value="BLR1237 PROTEIN"/>
    <property type="match status" value="1"/>
</dbReference>
<dbReference type="PIRSF" id="PIRSF017082">
    <property type="entry name" value="YflP"/>
    <property type="match status" value="1"/>
</dbReference>
<comment type="caution">
    <text evidence="3">The sequence shown here is derived from an EMBL/GenBank/DDBJ whole genome shotgun (WGS) entry which is preliminary data.</text>
</comment>
<dbReference type="InterPro" id="IPR005064">
    <property type="entry name" value="BUG"/>
</dbReference>
<feature type="region of interest" description="Disordered" evidence="2">
    <location>
        <begin position="1"/>
        <end position="22"/>
    </location>
</feature>
<dbReference type="EMBL" id="JAQQLI010000052">
    <property type="protein sequence ID" value="MDC7788801.1"/>
    <property type="molecule type" value="Genomic_DNA"/>
</dbReference>
<dbReference type="SUPFAM" id="SSF53850">
    <property type="entry name" value="Periplasmic binding protein-like II"/>
    <property type="match status" value="1"/>
</dbReference>
<dbReference type="Gene3D" id="3.40.190.10">
    <property type="entry name" value="Periplasmic binding protein-like II"/>
    <property type="match status" value="1"/>
</dbReference>
<dbReference type="Proteomes" id="UP001165652">
    <property type="component" value="Unassembled WGS sequence"/>
</dbReference>
<comment type="similarity">
    <text evidence="1">Belongs to the UPF0065 (bug) family.</text>
</comment>
<name>A0ABT5JGT1_RHOTP</name>
<dbReference type="PANTHER" id="PTHR42928">
    <property type="entry name" value="TRICARBOXYLATE-BINDING PROTEIN"/>
    <property type="match status" value="1"/>
</dbReference>
<evidence type="ECO:0000256" key="1">
    <source>
        <dbReference type="ARBA" id="ARBA00006987"/>
    </source>
</evidence>
<evidence type="ECO:0000313" key="3">
    <source>
        <dbReference type="EMBL" id="MDC7788801.1"/>
    </source>
</evidence>
<protein>
    <submittedName>
        <fullName evidence="3">Tripartite tricarboxylate transporter substrate binding protein</fullName>
    </submittedName>
</protein>
<reference evidence="3" key="2">
    <citation type="submission" date="2023-02" db="EMBL/GenBank/DDBJ databases">
        <authorList>
            <person name="Rayyan A."/>
            <person name="Meyer T."/>
            <person name="Kyndt J.A."/>
        </authorList>
    </citation>
    <scope>NUCLEOTIDE SEQUENCE</scope>
    <source>
        <strain evidence="3">DSM 9987</strain>
    </source>
</reference>
<keyword evidence="4" id="KW-1185">Reference proteome</keyword>